<evidence type="ECO:0000259" key="8">
    <source>
        <dbReference type="Pfam" id="PF00155"/>
    </source>
</evidence>
<evidence type="ECO:0000256" key="4">
    <source>
        <dbReference type="ARBA" id="ARBA00022576"/>
    </source>
</evidence>
<keyword evidence="4 7" id="KW-0032">Aminotransferase</keyword>
<dbReference type="Gene3D" id="3.90.1150.10">
    <property type="entry name" value="Aspartate Aminotransferase, domain 1"/>
    <property type="match status" value="1"/>
</dbReference>
<comment type="cofactor">
    <cofactor evidence="1">
        <name>pyridoxal 5'-phosphate</name>
        <dbReference type="ChEBI" id="CHEBI:597326"/>
    </cofactor>
</comment>
<dbReference type="GO" id="GO:0030170">
    <property type="term" value="F:pyridoxal phosphate binding"/>
    <property type="evidence" value="ECO:0007669"/>
    <property type="project" value="InterPro"/>
</dbReference>
<dbReference type="Gene3D" id="3.40.640.10">
    <property type="entry name" value="Type I PLP-dependent aspartate aminotransferase-like (Major domain)"/>
    <property type="match status" value="1"/>
</dbReference>
<dbReference type="InterPro" id="IPR015421">
    <property type="entry name" value="PyrdxlP-dep_Trfase_major"/>
</dbReference>
<sequence length="406" mass="45437">MTNVSSTFHQKPAKQDDEFASVPAVEIDLADAYQVNLAPGTYRDETGRPWILPSFRLAAERLIVDKGYNHEYLSLLGSPNFLRAARDLVLGSAADERRVASLQTVGGTGAVHMGALLLKLFSSRPSTVYISDPTWVNHHDVFIHAGWKTQSYRYYNPVSRSLDFDSLTQDVRSAPAKSIFVLHAVGHNPTGCDPSSEQWQALAQLFEENDHFAFFDCAYQGFVSGSFEQDRRAIELFASRGISMCIAQSLSKNAGMYGERLGALHVLCGSAKSTQLVKQQLKVLTRREISCAPKYGADLVSVVCSDHDLRDMWEKDLRHISFRITSMRQALVDRLNKLGTPGDWSHIIRQQGMFAYSGLTPEQCNALVDDFHIYVPRTGRMMMAGLNDQNLDYVAEAIHHVVVRYQ</sequence>
<keyword evidence="5 7" id="KW-0808">Transferase</keyword>
<evidence type="ECO:0000313" key="9">
    <source>
        <dbReference type="EMBL" id="KAK8845535.1"/>
    </source>
</evidence>
<organism evidence="9 10">
    <name type="scientific">Kwoniella newhampshirensis</name>
    <dbReference type="NCBI Taxonomy" id="1651941"/>
    <lineage>
        <taxon>Eukaryota</taxon>
        <taxon>Fungi</taxon>
        <taxon>Dikarya</taxon>
        <taxon>Basidiomycota</taxon>
        <taxon>Agaricomycotina</taxon>
        <taxon>Tremellomycetes</taxon>
        <taxon>Tremellales</taxon>
        <taxon>Cryptococcaceae</taxon>
        <taxon>Kwoniella</taxon>
    </lineage>
</organism>
<dbReference type="PANTHER" id="PTHR11879">
    <property type="entry name" value="ASPARTATE AMINOTRANSFERASE"/>
    <property type="match status" value="1"/>
</dbReference>
<comment type="miscellaneous">
    <text evidence="7">In eukaryotes there are cytoplasmic, mitochondrial and chloroplastic isozymes.</text>
</comment>
<evidence type="ECO:0000256" key="5">
    <source>
        <dbReference type="ARBA" id="ARBA00022679"/>
    </source>
</evidence>
<dbReference type="PROSITE" id="PS00105">
    <property type="entry name" value="AA_TRANSFER_CLASS_1"/>
    <property type="match status" value="1"/>
</dbReference>
<evidence type="ECO:0000256" key="6">
    <source>
        <dbReference type="ARBA" id="ARBA00022898"/>
    </source>
</evidence>
<dbReference type="RefSeq" id="XP_066800343.1">
    <property type="nucleotide sequence ID" value="XM_066949335.1"/>
</dbReference>
<reference evidence="9 10" key="1">
    <citation type="journal article" date="2024" name="bioRxiv">
        <title>Comparative genomics of Cryptococcus and Kwoniella reveals pathogenesis evolution and contrasting karyotype dynamics via intercentromeric recombination or chromosome fusion.</title>
        <authorList>
            <person name="Coelho M.A."/>
            <person name="David-Palma M."/>
            <person name="Shea T."/>
            <person name="Bowers K."/>
            <person name="McGinley-Smith S."/>
            <person name="Mohammad A.W."/>
            <person name="Gnirke A."/>
            <person name="Yurkov A.M."/>
            <person name="Nowrousian M."/>
            <person name="Sun S."/>
            <person name="Cuomo C.A."/>
            <person name="Heitman J."/>
        </authorList>
    </citation>
    <scope>NUCLEOTIDE SEQUENCE [LARGE SCALE GENOMIC DNA]</scope>
    <source>
        <strain evidence="9 10">CBS 13917</strain>
    </source>
</reference>
<comment type="subunit">
    <text evidence="3 7">Homodimer.</text>
</comment>
<comment type="similarity">
    <text evidence="2">Belongs to the class-I pyridoxal-phosphate-dependent aminotransferase family.</text>
</comment>
<dbReference type="AlphaFoldDB" id="A0AAW0YFL2"/>
<evidence type="ECO:0000313" key="10">
    <source>
        <dbReference type="Proteomes" id="UP001388673"/>
    </source>
</evidence>
<dbReference type="GO" id="GO:0004069">
    <property type="term" value="F:L-aspartate:2-oxoglutarate aminotransferase activity"/>
    <property type="evidence" value="ECO:0007669"/>
    <property type="project" value="UniProtKB-EC"/>
</dbReference>
<gene>
    <name evidence="9" type="ORF">IAR55_006250</name>
</gene>
<dbReference type="InterPro" id="IPR015424">
    <property type="entry name" value="PyrdxlP-dep_Trfase"/>
</dbReference>
<dbReference type="InterPro" id="IPR015422">
    <property type="entry name" value="PyrdxlP-dep_Trfase_small"/>
</dbReference>
<proteinExistence type="inferred from homology"/>
<accession>A0AAW0YFL2</accession>
<keyword evidence="10" id="KW-1185">Reference proteome</keyword>
<evidence type="ECO:0000256" key="1">
    <source>
        <dbReference type="ARBA" id="ARBA00001933"/>
    </source>
</evidence>
<protein>
    <recommendedName>
        <fullName evidence="7">Aspartate aminotransferase</fullName>
        <ecNumber evidence="7">2.6.1.1</ecNumber>
    </recommendedName>
</protein>
<comment type="caution">
    <text evidence="9">The sequence shown here is derived from an EMBL/GenBank/DDBJ whole genome shotgun (WGS) entry which is preliminary data.</text>
</comment>
<dbReference type="InterPro" id="IPR004838">
    <property type="entry name" value="NHTrfase_class1_PyrdxlP-BS"/>
</dbReference>
<dbReference type="PRINTS" id="PR00799">
    <property type="entry name" value="TRANSAMINASE"/>
</dbReference>
<dbReference type="InterPro" id="IPR004839">
    <property type="entry name" value="Aminotransferase_I/II_large"/>
</dbReference>
<comment type="catalytic activity">
    <reaction evidence="7">
        <text>L-aspartate + 2-oxoglutarate = oxaloacetate + L-glutamate</text>
        <dbReference type="Rhea" id="RHEA:21824"/>
        <dbReference type="ChEBI" id="CHEBI:16452"/>
        <dbReference type="ChEBI" id="CHEBI:16810"/>
        <dbReference type="ChEBI" id="CHEBI:29985"/>
        <dbReference type="ChEBI" id="CHEBI:29991"/>
        <dbReference type="EC" id="2.6.1.1"/>
    </reaction>
</comment>
<dbReference type="CDD" id="cd00609">
    <property type="entry name" value="AAT_like"/>
    <property type="match status" value="1"/>
</dbReference>
<name>A0AAW0YFL2_9TREE</name>
<dbReference type="InterPro" id="IPR000796">
    <property type="entry name" value="Asp_trans"/>
</dbReference>
<feature type="domain" description="Aminotransferase class I/classII large" evidence="8">
    <location>
        <begin position="34"/>
        <end position="398"/>
    </location>
</feature>
<dbReference type="EC" id="2.6.1.1" evidence="7"/>
<dbReference type="PANTHER" id="PTHR11879:SF55">
    <property type="entry name" value="GLUTAMATE OXALOACETATE TRANSAMINASE 1, ISOFORM B"/>
    <property type="match status" value="1"/>
</dbReference>
<evidence type="ECO:0000256" key="2">
    <source>
        <dbReference type="ARBA" id="ARBA00007441"/>
    </source>
</evidence>
<keyword evidence="6" id="KW-0663">Pyridoxal phosphate</keyword>
<dbReference type="EMBL" id="JBCAWK010000012">
    <property type="protein sequence ID" value="KAK8845535.1"/>
    <property type="molecule type" value="Genomic_DNA"/>
</dbReference>
<dbReference type="GO" id="GO:0006520">
    <property type="term" value="P:amino acid metabolic process"/>
    <property type="evidence" value="ECO:0007669"/>
    <property type="project" value="InterPro"/>
</dbReference>
<dbReference type="SUPFAM" id="SSF53383">
    <property type="entry name" value="PLP-dependent transferases"/>
    <property type="match status" value="1"/>
</dbReference>
<dbReference type="Proteomes" id="UP001388673">
    <property type="component" value="Unassembled WGS sequence"/>
</dbReference>
<evidence type="ECO:0000256" key="3">
    <source>
        <dbReference type="ARBA" id="ARBA00011738"/>
    </source>
</evidence>
<dbReference type="KEGG" id="kne:92183508"/>
<dbReference type="Pfam" id="PF00155">
    <property type="entry name" value="Aminotran_1_2"/>
    <property type="match status" value="1"/>
</dbReference>
<dbReference type="GeneID" id="92183508"/>
<evidence type="ECO:0000256" key="7">
    <source>
        <dbReference type="RuleBase" id="RU000480"/>
    </source>
</evidence>